<evidence type="ECO:0000313" key="3">
    <source>
        <dbReference type="Proteomes" id="UP000824540"/>
    </source>
</evidence>
<comment type="caution">
    <text evidence="2">The sequence shown here is derived from an EMBL/GenBank/DDBJ whole genome shotgun (WGS) entry which is preliminary data.</text>
</comment>
<dbReference type="PANTHER" id="PTHR32455:SF1">
    <property type="entry name" value="SPERM ACROSOME-ASSOCIATED PROTEIN 9"/>
    <property type="match status" value="1"/>
</dbReference>
<evidence type="ECO:0000256" key="1">
    <source>
        <dbReference type="SAM" id="MobiDB-lite"/>
    </source>
</evidence>
<dbReference type="PANTHER" id="PTHR32455">
    <property type="entry name" value="SPERM ACROSOME-ASSOCIATED PROTEIN 9"/>
    <property type="match status" value="1"/>
</dbReference>
<dbReference type="EMBL" id="JAFBMS010000002">
    <property type="protein sequence ID" value="KAG9354498.1"/>
    <property type="molecule type" value="Genomic_DNA"/>
</dbReference>
<sequence>MNRIKEKLRAAEQKRKVFRQQQGIFITALGRSQEQAQEKTKPVSSVAQVQWYLEDHCSNTTDRRVFSLFLEITEDLMEVLELLEIQGATGSLLDDCRILLCPTTDISGLRAVFPNDELNRLSCIEARSYYGVAMDLLRELARTTVTIQRDTTKSEPSQKSEPPSKSQPVEFIPQQATDIIVEDKPAIRNDSSQSQTRKPSKETMVFSAGKPAWKPPGRPRKMVNLGKQVTFSSCVQGKLSREHGMAAQNEIYRTADQGSITR</sequence>
<name>A0A8T2PT88_9TELE</name>
<feature type="compositionally biased region" description="Low complexity" evidence="1">
    <location>
        <begin position="159"/>
        <end position="168"/>
    </location>
</feature>
<dbReference type="GO" id="GO:0001669">
    <property type="term" value="C:acrosomal vesicle"/>
    <property type="evidence" value="ECO:0007669"/>
    <property type="project" value="TreeGrafter"/>
</dbReference>
<dbReference type="Pfam" id="PF15120">
    <property type="entry name" value="SPACA9"/>
    <property type="match status" value="1"/>
</dbReference>
<accession>A0A8T2PT88</accession>
<evidence type="ECO:0000313" key="2">
    <source>
        <dbReference type="EMBL" id="KAG9354498.1"/>
    </source>
</evidence>
<gene>
    <name evidence="2" type="ORF">JZ751_001208</name>
</gene>
<organism evidence="2 3">
    <name type="scientific">Albula glossodonta</name>
    <name type="common">roundjaw bonefish</name>
    <dbReference type="NCBI Taxonomy" id="121402"/>
    <lineage>
        <taxon>Eukaryota</taxon>
        <taxon>Metazoa</taxon>
        <taxon>Chordata</taxon>
        <taxon>Craniata</taxon>
        <taxon>Vertebrata</taxon>
        <taxon>Euteleostomi</taxon>
        <taxon>Actinopterygii</taxon>
        <taxon>Neopterygii</taxon>
        <taxon>Teleostei</taxon>
        <taxon>Albuliformes</taxon>
        <taxon>Albulidae</taxon>
        <taxon>Albula</taxon>
    </lineage>
</organism>
<dbReference type="InterPro" id="IPR027818">
    <property type="entry name" value="SPACA9"/>
</dbReference>
<dbReference type="GO" id="GO:0036126">
    <property type="term" value="C:sperm flagellum"/>
    <property type="evidence" value="ECO:0007669"/>
    <property type="project" value="TreeGrafter"/>
</dbReference>
<protein>
    <submittedName>
        <fullName evidence="2">Uncharacterized protein</fullName>
    </submittedName>
</protein>
<dbReference type="AlphaFoldDB" id="A0A8T2PT88"/>
<dbReference type="Proteomes" id="UP000824540">
    <property type="component" value="Unassembled WGS sequence"/>
</dbReference>
<feature type="region of interest" description="Disordered" evidence="1">
    <location>
        <begin position="147"/>
        <end position="220"/>
    </location>
</feature>
<keyword evidence="3" id="KW-1185">Reference proteome</keyword>
<proteinExistence type="predicted"/>
<dbReference type="GO" id="GO:0097546">
    <property type="term" value="C:ciliary base"/>
    <property type="evidence" value="ECO:0007669"/>
    <property type="project" value="TreeGrafter"/>
</dbReference>
<reference evidence="2" key="1">
    <citation type="thesis" date="2021" institute="BYU ScholarsArchive" country="Provo, UT, USA">
        <title>Applications of and Algorithms for Genome Assembly and Genomic Analyses with an Emphasis on Marine Teleosts.</title>
        <authorList>
            <person name="Pickett B.D."/>
        </authorList>
    </citation>
    <scope>NUCLEOTIDE SEQUENCE</scope>
    <source>
        <strain evidence="2">HI-2016</strain>
    </source>
</reference>
<dbReference type="OrthoDB" id="9999829at2759"/>